<protein>
    <submittedName>
        <fullName evidence="1">Uncharacterized protein</fullName>
    </submittedName>
</protein>
<dbReference type="AlphaFoldDB" id="A0A4Y2JMS3"/>
<sequence>RLYYGQQPSEDDGSHPLTIQSFESVPSTNQQLLPKRHNFSKNRCNTIQEMHTQTELGFNEFSRTQGYHPSALQFAERNMNRFQGYDSLTQQQSGNELIASQSSYPLSLQLHQSISNIGQRAFSVSRVVFGIEFNARNPRSYFHYSGESSRIQDLPLQSFQHSVCKWEDMQRLHPQGLQQFESDSNMIRNIHSSSHPVSGIDFNSG</sequence>
<reference evidence="1 2" key="1">
    <citation type="journal article" date="2019" name="Sci. Rep.">
        <title>Orb-weaving spider Araneus ventricosus genome elucidates the spidroin gene catalogue.</title>
        <authorList>
            <person name="Kono N."/>
            <person name="Nakamura H."/>
            <person name="Ohtoshi R."/>
            <person name="Moran D.A.P."/>
            <person name="Shinohara A."/>
            <person name="Yoshida Y."/>
            <person name="Fujiwara M."/>
            <person name="Mori M."/>
            <person name="Tomita M."/>
            <person name="Arakawa K."/>
        </authorList>
    </citation>
    <scope>NUCLEOTIDE SEQUENCE [LARGE SCALE GENOMIC DNA]</scope>
</reference>
<name>A0A4Y2JMS3_ARAVE</name>
<organism evidence="1 2">
    <name type="scientific">Araneus ventricosus</name>
    <name type="common">Orbweaver spider</name>
    <name type="synonym">Epeira ventricosa</name>
    <dbReference type="NCBI Taxonomy" id="182803"/>
    <lineage>
        <taxon>Eukaryota</taxon>
        <taxon>Metazoa</taxon>
        <taxon>Ecdysozoa</taxon>
        <taxon>Arthropoda</taxon>
        <taxon>Chelicerata</taxon>
        <taxon>Arachnida</taxon>
        <taxon>Araneae</taxon>
        <taxon>Araneomorphae</taxon>
        <taxon>Entelegynae</taxon>
        <taxon>Araneoidea</taxon>
        <taxon>Araneidae</taxon>
        <taxon>Araneus</taxon>
    </lineage>
</organism>
<keyword evidence="2" id="KW-1185">Reference proteome</keyword>
<comment type="caution">
    <text evidence="1">The sequence shown here is derived from an EMBL/GenBank/DDBJ whole genome shotgun (WGS) entry which is preliminary data.</text>
</comment>
<proteinExistence type="predicted"/>
<dbReference type="EMBL" id="BGPR01190992">
    <property type="protein sequence ID" value="GBM91257.1"/>
    <property type="molecule type" value="Genomic_DNA"/>
</dbReference>
<gene>
    <name evidence="1" type="ORF">AVEN_144248_1</name>
</gene>
<feature type="non-terminal residue" evidence="1">
    <location>
        <position position="1"/>
    </location>
</feature>
<evidence type="ECO:0000313" key="1">
    <source>
        <dbReference type="EMBL" id="GBM91257.1"/>
    </source>
</evidence>
<dbReference type="Proteomes" id="UP000499080">
    <property type="component" value="Unassembled WGS sequence"/>
</dbReference>
<evidence type="ECO:0000313" key="2">
    <source>
        <dbReference type="Proteomes" id="UP000499080"/>
    </source>
</evidence>
<accession>A0A4Y2JMS3</accession>